<organism evidence="6 7">
    <name type="scientific">Clavelina lepadiformis</name>
    <name type="common">Light-bulb sea squirt</name>
    <name type="synonym">Ascidia lepadiformis</name>
    <dbReference type="NCBI Taxonomy" id="159417"/>
    <lineage>
        <taxon>Eukaryota</taxon>
        <taxon>Metazoa</taxon>
        <taxon>Chordata</taxon>
        <taxon>Tunicata</taxon>
        <taxon>Ascidiacea</taxon>
        <taxon>Aplousobranchia</taxon>
        <taxon>Clavelinidae</taxon>
        <taxon>Clavelina</taxon>
    </lineage>
</organism>
<feature type="chain" id="PRO_5045234224" description="Lipid-binding serum glycoprotein C-terminal domain-containing protein" evidence="3">
    <location>
        <begin position="23"/>
        <end position="492"/>
    </location>
</feature>
<dbReference type="Proteomes" id="UP001642483">
    <property type="component" value="Unassembled WGS sequence"/>
</dbReference>
<evidence type="ECO:0000256" key="1">
    <source>
        <dbReference type="ARBA" id="ARBA00007292"/>
    </source>
</evidence>
<dbReference type="InterPro" id="IPR001124">
    <property type="entry name" value="Lipid-bd_serum_glycop_C"/>
</dbReference>
<feature type="domain" description="Lipid-binding serum glycoprotein C-terminal" evidence="5">
    <location>
        <begin position="285"/>
        <end position="486"/>
    </location>
</feature>
<dbReference type="InterPro" id="IPR032942">
    <property type="entry name" value="BPI/LBP/Plunc"/>
</dbReference>
<dbReference type="Pfam" id="PF01273">
    <property type="entry name" value="LBP_BPI_CETP"/>
    <property type="match status" value="1"/>
</dbReference>
<dbReference type="PANTHER" id="PTHR10504:SF131">
    <property type="entry name" value="BPI2 DOMAIN-CONTAINING PROTEIN"/>
    <property type="match status" value="1"/>
</dbReference>
<accession>A0ABP0FG84</accession>
<comment type="similarity">
    <text evidence="1">Belongs to the BPI/LBP/Plunc superfamily. BPI/LBP family.</text>
</comment>
<dbReference type="SMART" id="SM00329">
    <property type="entry name" value="BPI2"/>
    <property type="match status" value="1"/>
</dbReference>
<dbReference type="SMART" id="SM00328">
    <property type="entry name" value="BPI1"/>
    <property type="match status" value="1"/>
</dbReference>
<dbReference type="PANTHER" id="PTHR10504">
    <property type="entry name" value="BACTERICIDAL PERMEABILITY-INCREASING BPI PROTEIN-RELATED"/>
    <property type="match status" value="1"/>
</dbReference>
<dbReference type="Gene3D" id="3.15.10.10">
    <property type="entry name" value="Bactericidal permeability-increasing protein, domain 1"/>
    <property type="match status" value="1"/>
</dbReference>
<feature type="signal peptide" evidence="3">
    <location>
        <begin position="1"/>
        <end position="22"/>
    </location>
</feature>
<evidence type="ECO:0000256" key="3">
    <source>
        <dbReference type="SAM" id="SignalP"/>
    </source>
</evidence>
<dbReference type="InterPro" id="IPR017943">
    <property type="entry name" value="Bactericidal_perm-incr_a/b_dom"/>
</dbReference>
<proteinExistence type="inferred from homology"/>
<evidence type="ECO:0000259" key="4">
    <source>
        <dbReference type="SMART" id="SM00328"/>
    </source>
</evidence>
<feature type="domain" description="Lipid-binding serum glycoprotein N-terminal" evidence="4">
    <location>
        <begin position="33"/>
        <end position="269"/>
    </location>
</feature>
<dbReference type="Pfam" id="PF02886">
    <property type="entry name" value="LBP_BPI_CETP_C"/>
    <property type="match status" value="1"/>
</dbReference>
<keyword evidence="7" id="KW-1185">Reference proteome</keyword>
<keyword evidence="2" id="KW-1015">Disulfide bond</keyword>
<evidence type="ECO:0000313" key="6">
    <source>
        <dbReference type="EMBL" id="CAK8678695.1"/>
    </source>
</evidence>
<sequence>MSYLLLLIWSYVALTAEGKVNADGTSLAGVKLRIHKRGIDLVRDLANQYAQSNLNKLEIPDFNGTYVSSNGCSASYAFSKITILDLNPGSVSLIPSPPNIATISVSGADISVSGDWEASGSLIFTIFGVLVPIQLDDSGTFRIDVTEASLTQSVTLGYDSSTGKPTMIPSDCSESIGELSLDVDSELGIIFNFLANTPSNTIKDFLEDQICPGLKNIVEGQATEYINSTPFIVPLFFDTSIFLGFVCEPATTEDFFQFFTHGRCFPNDNPDITYDISPSETPLLSLTDEMARVSISDYVIKTLLHSLSANEFFHYQVDPDQILDFLGCDLVVSLLTSLIPAMQDPDYNGRPIQLSTYPPSPPSADFAPGEIRMAGYYSIDVEVILDDGSVEPVASATAYATGIALVELNNTIVTGKITQPAVDSVTAEGLPATVLKPVLNALLQNAVVPALNRILENGYELPNAIGVIAFEMPSFELKEGVLEIGTDLKLAD</sequence>
<dbReference type="SUPFAM" id="SSF55394">
    <property type="entry name" value="Bactericidal permeability-increasing protein, BPI"/>
    <property type="match status" value="2"/>
</dbReference>
<name>A0ABP0FG84_CLALP</name>
<gene>
    <name evidence="6" type="ORF">CVLEPA_LOCUS8595</name>
</gene>
<evidence type="ECO:0000259" key="5">
    <source>
        <dbReference type="SMART" id="SM00329"/>
    </source>
</evidence>
<keyword evidence="3" id="KW-0732">Signal</keyword>
<evidence type="ECO:0000313" key="7">
    <source>
        <dbReference type="Proteomes" id="UP001642483"/>
    </source>
</evidence>
<dbReference type="EMBL" id="CAWYQH010000057">
    <property type="protein sequence ID" value="CAK8678695.1"/>
    <property type="molecule type" value="Genomic_DNA"/>
</dbReference>
<evidence type="ECO:0000256" key="2">
    <source>
        <dbReference type="ARBA" id="ARBA00023157"/>
    </source>
</evidence>
<reference evidence="6 7" key="1">
    <citation type="submission" date="2024-02" db="EMBL/GenBank/DDBJ databases">
        <authorList>
            <person name="Daric V."/>
            <person name="Darras S."/>
        </authorList>
    </citation>
    <scope>NUCLEOTIDE SEQUENCE [LARGE SCALE GENOMIC DNA]</scope>
</reference>
<evidence type="ECO:0008006" key="8">
    <source>
        <dbReference type="Google" id="ProtNLM"/>
    </source>
</evidence>
<protein>
    <recommendedName>
        <fullName evidence="8">Lipid-binding serum glycoprotein C-terminal domain-containing protein</fullName>
    </recommendedName>
</protein>
<dbReference type="InterPro" id="IPR017942">
    <property type="entry name" value="Lipid-bd_serum_glycop_N"/>
</dbReference>
<comment type="caution">
    <text evidence="6">The sequence shown here is derived from an EMBL/GenBank/DDBJ whole genome shotgun (WGS) entry which is preliminary data.</text>
</comment>
<dbReference type="Gene3D" id="3.15.20.10">
    <property type="entry name" value="Bactericidal permeability-increasing protein, domain 2"/>
    <property type="match status" value="1"/>
</dbReference>